<dbReference type="PIRSF" id="PIRSF001259">
    <property type="entry name" value="RibA"/>
    <property type="match status" value="1"/>
</dbReference>
<dbReference type="InterPro" id="IPR032677">
    <property type="entry name" value="GTP_cyclohydro_II"/>
</dbReference>
<comment type="catalytic activity">
    <reaction evidence="12 13">
        <text>GTP + 4 H2O = 2,5-diamino-6-hydroxy-4-(5-phosphoribosylamino)-pyrimidine + formate + 2 phosphate + 3 H(+)</text>
        <dbReference type="Rhea" id="RHEA:23704"/>
        <dbReference type="ChEBI" id="CHEBI:15377"/>
        <dbReference type="ChEBI" id="CHEBI:15378"/>
        <dbReference type="ChEBI" id="CHEBI:15740"/>
        <dbReference type="ChEBI" id="CHEBI:37565"/>
        <dbReference type="ChEBI" id="CHEBI:43474"/>
        <dbReference type="ChEBI" id="CHEBI:58614"/>
        <dbReference type="EC" id="3.5.4.25"/>
    </reaction>
</comment>
<evidence type="ECO:0000256" key="6">
    <source>
        <dbReference type="ARBA" id="ARBA00022619"/>
    </source>
</evidence>
<dbReference type="Gene3D" id="3.40.50.10990">
    <property type="entry name" value="GTP cyclohydrolase II"/>
    <property type="match status" value="1"/>
</dbReference>
<evidence type="ECO:0000256" key="7">
    <source>
        <dbReference type="ARBA" id="ARBA00022723"/>
    </source>
</evidence>
<feature type="active site" description="Nucleophile" evidence="13">
    <location>
        <position position="353"/>
    </location>
</feature>
<keyword evidence="7 14" id="KW-0479">Metal-binding</keyword>
<evidence type="ECO:0000256" key="11">
    <source>
        <dbReference type="ARBA" id="ARBA00023134"/>
    </source>
</evidence>
<comment type="subunit">
    <text evidence="14">Homodimer.</text>
</comment>
<keyword evidence="14" id="KW-0464">Manganese</keyword>
<accession>A0ABQ6IRH9</accession>
<dbReference type="Pfam" id="PF00926">
    <property type="entry name" value="DHBP_synthase"/>
    <property type="match status" value="1"/>
</dbReference>
<comment type="function">
    <text evidence="13">Catalyzes the conversion of GTP to 2,5-diamino-6-ribosylamino-4(3H)-pyrimidinone 5'-phosphate (DARP), formate and pyrophosphate.</text>
</comment>
<evidence type="ECO:0000256" key="9">
    <source>
        <dbReference type="ARBA" id="ARBA00022801"/>
    </source>
</evidence>
<feature type="binding site" evidence="13">
    <location>
        <position position="279"/>
    </location>
    <ligand>
        <name>Zn(2+)</name>
        <dbReference type="ChEBI" id="CHEBI:29105"/>
        <note>catalytic</note>
    </ligand>
</feature>
<dbReference type="InterPro" id="IPR036144">
    <property type="entry name" value="RibA-like_sf"/>
</dbReference>
<feature type="binding site" evidence="13">
    <location>
        <begin position="317"/>
        <end position="319"/>
    </location>
    <ligand>
        <name>GTP</name>
        <dbReference type="ChEBI" id="CHEBI:37565"/>
    </ligand>
</feature>
<keyword evidence="17" id="KW-1185">Reference proteome</keyword>
<proteinExistence type="inferred from homology"/>
<comment type="pathway">
    <text evidence="4 14">Cofactor biosynthesis; riboflavin biosynthesis; 2-hydroxy-3-oxobutyl phosphate from D-ribulose 5-phosphate: step 1/1.</text>
</comment>
<reference evidence="17" key="1">
    <citation type="journal article" date="2019" name="Int. J. Syst. Evol. Microbiol.">
        <title>The Global Catalogue of Microorganisms (GCM) 10K type strain sequencing project: providing services to taxonomists for standard genome sequencing and annotation.</title>
        <authorList>
            <consortium name="The Broad Institute Genomics Platform"/>
            <consortium name="The Broad Institute Genome Sequencing Center for Infectious Disease"/>
            <person name="Wu L."/>
            <person name="Ma J."/>
        </authorList>
    </citation>
    <scope>NUCLEOTIDE SEQUENCE [LARGE SCALE GENOMIC DNA]</scope>
    <source>
        <strain evidence="17">NBRC 113072</strain>
    </source>
</reference>
<feature type="binding site" evidence="14">
    <location>
        <position position="47"/>
    </location>
    <ligand>
        <name>Mg(2+)</name>
        <dbReference type="ChEBI" id="CHEBI:18420"/>
        <label>1</label>
    </ligand>
</feature>
<dbReference type="Gene3D" id="3.90.870.10">
    <property type="entry name" value="DHBP synthase"/>
    <property type="match status" value="1"/>
</dbReference>
<comment type="catalytic activity">
    <reaction evidence="1 14">
        <text>D-ribulose 5-phosphate = (2S)-2-hydroxy-3-oxobutyl phosphate + formate + H(+)</text>
        <dbReference type="Rhea" id="RHEA:18457"/>
        <dbReference type="ChEBI" id="CHEBI:15378"/>
        <dbReference type="ChEBI" id="CHEBI:15740"/>
        <dbReference type="ChEBI" id="CHEBI:58121"/>
        <dbReference type="ChEBI" id="CHEBI:58830"/>
        <dbReference type="EC" id="4.1.99.12"/>
    </reaction>
</comment>
<protein>
    <recommendedName>
        <fullName evidence="13 14">Multifunctional fusion protein</fullName>
    </recommendedName>
    <domain>
        <recommendedName>
            <fullName evidence="13">GTP cyclohydrolase-2</fullName>
            <ecNumber evidence="13">3.5.4.25</ecNumber>
        </recommendedName>
        <alternativeName>
            <fullName evidence="13">GTP cyclohydrolase II</fullName>
        </alternativeName>
    </domain>
    <domain>
        <recommendedName>
            <fullName evidence="14">3,4-dihydroxy-2-butanone 4-phosphate synthase</fullName>
            <shortName evidence="14">DHBP synthase</shortName>
            <ecNumber evidence="14">4.1.99.12</ecNumber>
        </recommendedName>
    </domain>
</protein>
<evidence type="ECO:0000256" key="10">
    <source>
        <dbReference type="ARBA" id="ARBA00022833"/>
    </source>
</evidence>
<keyword evidence="14" id="KW-0460">Magnesium</keyword>
<feature type="binding site" evidence="13">
    <location>
        <position position="374"/>
    </location>
    <ligand>
        <name>GTP</name>
        <dbReference type="ChEBI" id="CHEBI:37565"/>
    </ligand>
</feature>
<evidence type="ECO:0000256" key="1">
    <source>
        <dbReference type="ARBA" id="ARBA00000141"/>
    </source>
</evidence>
<keyword evidence="11 13" id="KW-0342">GTP-binding</keyword>
<feature type="binding site" evidence="13">
    <location>
        <position position="290"/>
    </location>
    <ligand>
        <name>Zn(2+)</name>
        <dbReference type="ChEBI" id="CHEBI:29105"/>
        <note>catalytic</note>
    </ligand>
</feature>
<name>A0ABQ6IRH9_9MICO</name>
<feature type="binding site" evidence="14">
    <location>
        <position position="47"/>
    </location>
    <ligand>
        <name>Mg(2+)</name>
        <dbReference type="ChEBI" id="CHEBI:18420"/>
        <label>2</label>
    </ligand>
</feature>
<comment type="similarity">
    <text evidence="5">In the N-terminal section; belongs to the DHBP synthase family.</text>
</comment>
<feature type="binding site" evidence="14">
    <location>
        <begin position="159"/>
        <end position="163"/>
    </location>
    <ligand>
        <name>D-ribulose 5-phosphate</name>
        <dbReference type="ChEBI" id="CHEBI:58121"/>
    </ligand>
</feature>
<evidence type="ECO:0000256" key="13">
    <source>
        <dbReference type="HAMAP-Rule" id="MF_00179"/>
    </source>
</evidence>
<comment type="cofactor">
    <cofactor evidence="14">
        <name>Mg(2+)</name>
        <dbReference type="ChEBI" id="CHEBI:18420"/>
    </cofactor>
    <cofactor evidence="14">
        <name>Mn(2+)</name>
        <dbReference type="ChEBI" id="CHEBI:29035"/>
    </cofactor>
    <text evidence="14">Binds 2 divalent metal cations per subunit. Magnesium or manganese.</text>
</comment>
<gene>
    <name evidence="16" type="primary">ribBA</name>
    <name evidence="13" type="synonym">ribA</name>
    <name evidence="14" type="synonym">ribB</name>
    <name evidence="16" type="ORF">GCM10025883_19280</name>
</gene>
<feature type="binding site" evidence="14">
    <location>
        <position position="162"/>
    </location>
    <ligand>
        <name>Mg(2+)</name>
        <dbReference type="ChEBI" id="CHEBI:18420"/>
        <label>2</label>
    </ligand>
</feature>
<dbReference type="EC" id="3.5.4.25" evidence="13"/>
<evidence type="ECO:0000313" key="17">
    <source>
        <dbReference type="Proteomes" id="UP001157126"/>
    </source>
</evidence>
<sequence length="445" mass="47385">MTSGDESHDVPHIPTAAVTPPFAPIEDALAALREGRPVLVLDDADRENEGDVVVAAETLTDAWTAWMIRHGSGYVCAPMPAEWADRLDLPLMVEDNQDSLRTAYTVTCDARVGVTTGISAADRATTIRALGDPESTAADLIRPGHVVPLRARPGGVLARRGHTEATVDLCRLAGLAPVGAIAELVNDDGTMMRAPAVIELGAEHGLPVVTIADLAEHRARHDRVVRTATTRLPTEDGEFTMLGYLDLLTGAEHVALVSPEGLRGGRPDGTVLTRIHSECLTGDALGSRRCDCGPQFRAARSIVGGEGGVIVYLRGHEGRGIGLLAKLSAYELQDAGADTVEAQTRLGLPIDAREYGAAAAILRDLGAENIVVLTNNPEKSESLVDAGFTDVTTRPLHAGVNPDNLRYLRTKADRMRHAITEDDLDVDPAVVRPGPIENDQRKELS</sequence>
<evidence type="ECO:0000256" key="12">
    <source>
        <dbReference type="ARBA" id="ARBA00049295"/>
    </source>
</evidence>
<comment type="similarity">
    <text evidence="13">Belongs to the GTP cyclohydrolase II family.</text>
</comment>
<evidence type="ECO:0000256" key="4">
    <source>
        <dbReference type="ARBA" id="ARBA00004904"/>
    </source>
</evidence>
<feature type="active site" description="Proton acceptor" evidence="13">
    <location>
        <position position="351"/>
    </location>
</feature>
<dbReference type="NCBIfam" id="NF001591">
    <property type="entry name" value="PRK00393.1"/>
    <property type="match status" value="1"/>
</dbReference>
<evidence type="ECO:0000256" key="3">
    <source>
        <dbReference type="ARBA" id="ARBA00004853"/>
    </source>
</evidence>
<evidence type="ECO:0000256" key="5">
    <source>
        <dbReference type="ARBA" id="ARBA00005520"/>
    </source>
</evidence>
<dbReference type="EMBL" id="BSUO01000001">
    <property type="protein sequence ID" value="GMA39883.1"/>
    <property type="molecule type" value="Genomic_DNA"/>
</dbReference>
<feature type="site" description="Essential for catalytic activity" evidence="14">
    <location>
        <position position="183"/>
    </location>
</feature>
<comment type="pathway">
    <text evidence="3 13">Cofactor biosynthesis; riboflavin biosynthesis; 5-amino-6-(D-ribitylamino)uracil from GTP: step 1/4.</text>
</comment>
<evidence type="ECO:0000259" key="15">
    <source>
        <dbReference type="Pfam" id="PF00925"/>
    </source>
</evidence>
<dbReference type="CDD" id="cd00641">
    <property type="entry name" value="GTP_cyclohydro2"/>
    <property type="match status" value="1"/>
</dbReference>
<dbReference type="EC" id="4.1.99.12" evidence="14"/>
<feature type="binding site" evidence="13">
    <location>
        <position position="379"/>
    </location>
    <ligand>
        <name>GTP</name>
        <dbReference type="ChEBI" id="CHEBI:37565"/>
    </ligand>
</feature>
<feature type="binding site" evidence="13">
    <location>
        <position position="292"/>
    </location>
    <ligand>
        <name>Zn(2+)</name>
        <dbReference type="ChEBI" id="CHEBI:29105"/>
        <note>catalytic</note>
    </ligand>
</feature>
<keyword evidence="9 13" id="KW-0378">Hydrolase</keyword>
<comment type="function">
    <text evidence="2 14">Catalyzes the conversion of D-ribulose 5-phosphate to formate and 3,4-dihydroxy-2-butanone 4-phosphate.</text>
</comment>
<dbReference type="InterPro" id="IPR017945">
    <property type="entry name" value="DHBP_synth_RibB-like_a/b_dom"/>
</dbReference>
<keyword evidence="6 14" id="KW-0686">Riboflavin biosynthesis</keyword>
<evidence type="ECO:0000256" key="2">
    <source>
        <dbReference type="ARBA" id="ARBA00002284"/>
    </source>
</evidence>
<feature type="binding site" evidence="13">
    <location>
        <begin position="274"/>
        <end position="278"/>
    </location>
    <ligand>
        <name>GTP</name>
        <dbReference type="ChEBI" id="CHEBI:37565"/>
    </ligand>
</feature>
<dbReference type="PANTHER" id="PTHR21327:SF18">
    <property type="entry name" value="3,4-DIHYDROXY-2-BUTANONE 4-PHOSPHATE SYNTHASE"/>
    <property type="match status" value="1"/>
</dbReference>
<dbReference type="SUPFAM" id="SSF142695">
    <property type="entry name" value="RibA-like"/>
    <property type="match status" value="1"/>
</dbReference>
<keyword evidence="10 13" id="KW-0862">Zinc</keyword>
<comment type="cofactor">
    <cofactor evidence="13">
        <name>Zn(2+)</name>
        <dbReference type="ChEBI" id="CHEBI:29105"/>
    </cofactor>
    <text evidence="13">Binds 1 zinc ion per subunit.</text>
</comment>
<feature type="binding site" evidence="14">
    <location>
        <begin position="46"/>
        <end position="47"/>
    </location>
    <ligand>
        <name>D-ribulose 5-phosphate</name>
        <dbReference type="ChEBI" id="CHEBI:58121"/>
    </ligand>
</feature>
<keyword evidence="8 13" id="KW-0547">Nucleotide-binding</keyword>
<dbReference type="HAMAP" id="MF_00179">
    <property type="entry name" value="RibA"/>
    <property type="match status" value="1"/>
</dbReference>
<evidence type="ECO:0000313" key="16">
    <source>
        <dbReference type="EMBL" id="GMA39883.1"/>
    </source>
</evidence>
<dbReference type="InterPro" id="IPR000926">
    <property type="entry name" value="RibA"/>
</dbReference>
<organism evidence="16 17">
    <name type="scientific">Mobilicoccus caccae</name>
    <dbReference type="NCBI Taxonomy" id="1859295"/>
    <lineage>
        <taxon>Bacteria</taxon>
        <taxon>Bacillati</taxon>
        <taxon>Actinomycetota</taxon>
        <taxon>Actinomycetes</taxon>
        <taxon>Micrococcales</taxon>
        <taxon>Dermatophilaceae</taxon>
        <taxon>Mobilicoccus</taxon>
    </lineage>
</organism>
<dbReference type="Pfam" id="PF00925">
    <property type="entry name" value="GTP_cyclohydro2"/>
    <property type="match status" value="1"/>
</dbReference>
<dbReference type="InterPro" id="IPR000422">
    <property type="entry name" value="DHBP_synthase_RibB"/>
</dbReference>
<comment type="similarity">
    <text evidence="14">Belongs to the DHBP synthase family.</text>
</comment>
<dbReference type="RefSeq" id="WP_284303688.1">
    <property type="nucleotide sequence ID" value="NZ_BSUO01000001.1"/>
</dbReference>
<dbReference type="PANTHER" id="PTHR21327">
    <property type="entry name" value="GTP CYCLOHYDROLASE II-RELATED"/>
    <property type="match status" value="1"/>
</dbReference>
<dbReference type="NCBIfam" id="TIGR00506">
    <property type="entry name" value="ribB"/>
    <property type="match status" value="1"/>
</dbReference>
<dbReference type="HAMAP" id="MF_00180">
    <property type="entry name" value="RibB"/>
    <property type="match status" value="1"/>
</dbReference>
<feature type="binding site" evidence="14">
    <location>
        <position position="51"/>
    </location>
    <ligand>
        <name>D-ribulose 5-phosphate</name>
        <dbReference type="ChEBI" id="CHEBI:58121"/>
    </ligand>
</feature>
<dbReference type="SUPFAM" id="SSF55821">
    <property type="entry name" value="YrdC/RibB"/>
    <property type="match status" value="1"/>
</dbReference>
<dbReference type="Proteomes" id="UP001157126">
    <property type="component" value="Unassembled WGS sequence"/>
</dbReference>
<feature type="binding site" evidence="13">
    <location>
        <position position="339"/>
    </location>
    <ligand>
        <name>GTP</name>
        <dbReference type="ChEBI" id="CHEBI:37565"/>
    </ligand>
</feature>
<comment type="caution">
    <text evidence="16">The sequence shown here is derived from an EMBL/GenBank/DDBJ whole genome shotgun (WGS) entry which is preliminary data.</text>
</comment>
<feature type="domain" description="GTP cyclohydrolase II" evidence="15">
    <location>
        <begin position="227"/>
        <end position="389"/>
    </location>
</feature>
<evidence type="ECO:0000256" key="14">
    <source>
        <dbReference type="HAMAP-Rule" id="MF_00180"/>
    </source>
</evidence>
<keyword evidence="14" id="KW-0456">Lyase</keyword>
<evidence type="ECO:0000256" key="8">
    <source>
        <dbReference type="ARBA" id="ARBA00022741"/>
    </source>
</evidence>
<feature type="binding site" evidence="13">
    <location>
        <position position="295"/>
    </location>
    <ligand>
        <name>GTP</name>
        <dbReference type="ChEBI" id="CHEBI:37565"/>
    </ligand>
</feature>
<feature type="site" description="Essential for catalytic activity" evidence="14">
    <location>
        <position position="145"/>
    </location>
</feature>